<proteinExistence type="predicted"/>
<dbReference type="AlphaFoldDB" id="A0A0F8WR35"/>
<gene>
    <name evidence="1" type="ORF">LCGC14_3035170</name>
</gene>
<reference evidence="1" key="1">
    <citation type="journal article" date="2015" name="Nature">
        <title>Complex archaea that bridge the gap between prokaryotes and eukaryotes.</title>
        <authorList>
            <person name="Spang A."/>
            <person name="Saw J.H."/>
            <person name="Jorgensen S.L."/>
            <person name="Zaremba-Niedzwiedzka K."/>
            <person name="Martijn J."/>
            <person name="Lind A.E."/>
            <person name="van Eijk R."/>
            <person name="Schleper C."/>
            <person name="Guy L."/>
            <person name="Ettema T.J."/>
        </authorList>
    </citation>
    <scope>NUCLEOTIDE SEQUENCE</scope>
</reference>
<accession>A0A0F8WR35</accession>
<evidence type="ECO:0000313" key="1">
    <source>
        <dbReference type="EMBL" id="KKK59362.1"/>
    </source>
</evidence>
<protein>
    <submittedName>
        <fullName evidence="1">Uncharacterized protein</fullName>
    </submittedName>
</protein>
<dbReference type="EMBL" id="LAZR01063517">
    <property type="protein sequence ID" value="KKK59362.1"/>
    <property type="molecule type" value="Genomic_DNA"/>
</dbReference>
<name>A0A0F8WR35_9ZZZZ</name>
<comment type="caution">
    <text evidence="1">The sequence shown here is derived from an EMBL/GenBank/DDBJ whole genome shotgun (WGS) entry which is preliminary data.</text>
</comment>
<sequence length="45" mass="5118">NYLQSARHLGFARVTETVKKAFQSAIRVAVRNGIIDREKHGIIRP</sequence>
<organism evidence="1">
    <name type="scientific">marine sediment metagenome</name>
    <dbReference type="NCBI Taxonomy" id="412755"/>
    <lineage>
        <taxon>unclassified sequences</taxon>
        <taxon>metagenomes</taxon>
        <taxon>ecological metagenomes</taxon>
    </lineage>
</organism>
<feature type="non-terminal residue" evidence="1">
    <location>
        <position position="1"/>
    </location>
</feature>